<protein>
    <recommendedName>
        <fullName evidence="10">DUF726-domain-containing protein</fullName>
    </recommendedName>
</protein>
<dbReference type="Pfam" id="PF05277">
    <property type="entry name" value="DUF726"/>
    <property type="match status" value="1"/>
</dbReference>
<feature type="compositionally biased region" description="Basic and acidic residues" evidence="6">
    <location>
        <begin position="158"/>
        <end position="173"/>
    </location>
</feature>
<feature type="compositionally biased region" description="Basic and acidic residues" evidence="6">
    <location>
        <begin position="636"/>
        <end position="668"/>
    </location>
</feature>
<evidence type="ECO:0000256" key="2">
    <source>
        <dbReference type="ARBA" id="ARBA00009824"/>
    </source>
</evidence>
<evidence type="ECO:0000313" key="8">
    <source>
        <dbReference type="EMBL" id="KAK4507107.1"/>
    </source>
</evidence>
<keyword evidence="9" id="KW-1185">Reference proteome</keyword>
<evidence type="ECO:0000313" key="9">
    <source>
        <dbReference type="Proteomes" id="UP001305779"/>
    </source>
</evidence>
<dbReference type="PANTHER" id="PTHR17920:SF22">
    <property type="entry name" value="DUF726 DOMAIN PROTEIN (AFU_ORTHOLOGUE AFUA_2G12860)"/>
    <property type="match status" value="1"/>
</dbReference>
<keyword evidence="5 7" id="KW-0472">Membrane</keyword>
<proteinExistence type="inferred from homology"/>
<feature type="region of interest" description="Disordered" evidence="6">
    <location>
        <begin position="731"/>
        <end position="756"/>
    </location>
</feature>
<keyword evidence="4 7" id="KW-1133">Transmembrane helix</keyword>
<evidence type="ECO:0000256" key="4">
    <source>
        <dbReference type="ARBA" id="ARBA00022989"/>
    </source>
</evidence>
<gene>
    <name evidence="8" type="ORF">PRZ48_000841</name>
</gene>
<feature type="region of interest" description="Disordered" evidence="6">
    <location>
        <begin position="72"/>
        <end position="98"/>
    </location>
</feature>
<dbReference type="PANTHER" id="PTHR17920">
    <property type="entry name" value="TRANSMEMBRANE AND COILED-COIL DOMAIN-CONTAINING PROTEIN 4 TMCO4"/>
    <property type="match status" value="1"/>
</dbReference>
<dbReference type="Gene3D" id="3.40.50.1820">
    <property type="entry name" value="alpha/beta hydrolase"/>
    <property type="match status" value="1"/>
</dbReference>
<comment type="caution">
    <text evidence="8">The sequence shown here is derived from an EMBL/GenBank/DDBJ whole genome shotgun (WGS) entry which is preliminary data.</text>
</comment>
<evidence type="ECO:0000256" key="7">
    <source>
        <dbReference type="SAM" id="Phobius"/>
    </source>
</evidence>
<feature type="region of interest" description="Disordered" evidence="6">
    <location>
        <begin position="1"/>
        <end position="34"/>
    </location>
</feature>
<feature type="region of interest" description="Disordered" evidence="6">
    <location>
        <begin position="144"/>
        <end position="173"/>
    </location>
</feature>
<accession>A0ABR0EZW7</accession>
<feature type="transmembrane region" description="Helical" evidence="7">
    <location>
        <begin position="283"/>
        <end position="306"/>
    </location>
</feature>
<comment type="subcellular location">
    <subcellularLocation>
        <location evidence="1">Membrane</location>
        <topology evidence="1">Multi-pass membrane protein</topology>
    </subcellularLocation>
</comment>
<name>A0ABR0EZW7_ZASCE</name>
<dbReference type="SUPFAM" id="SSF53474">
    <property type="entry name" value="alpha/beta-Hydrolases"/>
    <property type="match status" value="1"/>
</dbReference>
<dbReference type="InterPro" id="IPR007941">
    <property type="entry name" value="DUF726"/>
</dbReference>
<organism evidence="8 9">
    <name type="scientific">Zasmidium cellare</name>
    <name type="common">Wine cellar mold</name>
    <name type="synonym">Racodium cellare</name>
    <dbReference type="NCBI Taxonomy" id="395010"/>
    <lineage>
        <taxon>Eukaryota</taxon>
        <taxon>Fungi</taxon>
        <taxon>Dikarya</taxon>
        <taxon>Ascomycota</taxon>
        <taxon>Pezizomycotina</taxon>
        <taxon>Dothideomycetes</taxon>
        <taxon>Dothideomycetidae</taxon>
        <taxon>Mycosphaerellales</taxon>
        <taxon>Mycosphaerellaceae</taxon>
        <taxon>Zasmidium</taxon>
    </lineage>
</organism>
<evidence type="ECO:0000256" key="1">
    <source>
        <dbReference type="ARBA" id="ARBA00004141"/>
    </source>
</evidence>
<feature type="transmembrane region" description="Helical" evidence="7">
    <location>
        <begin position="326"/>
        <end position="346"/>
    </location>
</feature>
<dbReference type="Proteomes" id="UP001305779">
    <property type="component" value="Unassembled WGS sequence"/>
</dbReference>
<dbReference type="InterPro" id="IPR029058">
    <property type="entry name" value="AB_hydrolase_fold"/>
</dbReference>
<reference evidence="8 9" key="1">
    <citation type="journal article" date="2023" name="G3 (Bethesda)">
        <title>A chromosome-level genome assembly of Zasmidium syzygii isolated from banana leaves.</title>
        <authorList>
            <person name="van Westerhoven A.C."/>
            <person name="Mehrabi R."/>
            <person name="Talebi R."/>
            <person name="Steentjes M.B.F."/>
            <person name="Corcolon B."/>
            <person name="Chong P.A."/>
            <person name="Kema G.H.J."/>
            <person name="Seidl M.F."/>
        </authorList>
    </citation>
    <scope>NUCLEOTIDE SEQUENCE [LARGE SCALE GENOMIC DNA]</scope>
    <source>
        <strain evidence="8 9">P124</strain>
    </source>
</reference>
<keyword evidence="3 7" id="KW-0812">Transmembrane</keyword>
<evidence type="ECO:0000256" key="6">
    <source>
        <dbReference type="SAM" id="MobiDB-lite"/>
    </source>
</evidence>
<comment type="similarity">
    <text evidence="2">Belongs to the TMCO4 family.</text>
</comment>
<evidence type="ECO:0000256" key="3">
    <source>
        <dbReference type="ARBA" id="ARBA00022692"/>
    </source>
</evidence>
<evidence type="ECO:0008006" key="10">
    <source>
        <dbReference type="Google" id="ProtNLM"/>
    </source>
</evidence>
<feature type="region of interest" description="Disordered" evidence="6">
    <location>
        <begin position="632"/>
        <end position="687"/>
    </location>
</feature>
<sequence>MSKMFSKATSAFKGHSDNDSNGGEEGESLTTILESEEDRSALTILIADCTEAMRQVIVDAFDAKETGQKADQVVNAKSEGEQGTQSAEQEKANTAVKDQEAKELAKREKELSEEKMQDLKNAALKFFDEWRSSVIQRVGEVVNSREKAESHKHKAKPKKEDEEPKAAPEMKFPDLPKYDEGVQHSMMELYPPVQNTLRRLPEEQKALILHSLLLLLLSLEHYQSHSRVLLLHISTSLHLPIDILAHDESKVARVLLTAAENMSADDEKKKRAEENKSGRRWKVGLATVGGAALLAVTGGLAAPLLAAGIGTVMGGLGLGATAAAGYLGALAGSSVLVGGLFGAYGGRMTGRMMDQYAREVEDFAFVPVTDFHKPRKIEKEYRRLRVGVGITGWLTNQDEVVDPWKVLGVQLESFALRWELEALMSLGNAMTTMVTSAAWSVAKVEIIKRTVFGALSAGLWPLALLKVSRVLDNPFSVANYRAVKAGEVLADALINKAQGERPVTLVGYSLGAKVIFTCLQHLAQRKAFGLIESVVLIGTPAPSTAADWRMIRSVVSGRVVNVFSSNDYILGFLYRSHSVQLGVAGLQAVENVKGVENVDVSDMIKGHTSYRFATGSILKKIGFEDVDSEAVEEEEMLRKNQEMKEELESERAESEQKEKEGKQDDATKTGDAAAKASGEKGDVSDEYVNDLEKEIEKKNEQSYVGWAQEKMVGAGTSAKVALEKARLQWRTRNQTGEAGKAAKNAGDSASRVPSAA</sequence>
<evidence type="ECO:0000256" key="5">
    <source>
        <dbReference type="ARBA" id="ARBA00023136"/>
    </source>
</evidence>
<dbReference type="EMBL" id="JAXOVC010000001">
    <property type="protein sequence ID" value="KAK4507107.1"/>
    <property type="molecule type" value="Genomic_DNA"/>
</dbReference>